<dbReference type="EMBL" id="QAYE01000001">
    <property type="protein sequence ID" value="PTW48715.1"/>
    <property type="molecule type" value="Genomic_DNA"/>
</dbReference>
<reference evidence="2 3" key="1">
    <citation type="submission" date="2018-04" db="EMBL/GenBank/DDBJ databases">
        <title>Genomic Encyclopedia of Type Strains, Phase III (KMG-III): the genomes of soil and plant-associated and newly described type strains.</title>
        <authorList>
            <person name="Whitman W."/>
        </authorList>
    </citation>
    <scope>NUCLEOTIDE SEQUENCE [LARGE SCALE GENOMIC DNA]</scope>
    <source>
        <strain evidence="2 3">MA-olki</strain>
    </source>
</reference>
<keyword evidence="1" id="KW-0812">Transmembrane</keyword>
<evidence type="ECO:0000256" key="1">
    <source>
        <dbReference type="SAM" id="Phobius"/>
    </source>
</evidence>
<sequence>MFLDESSIWPRKEDLPPRKPVYRHEKALTRLIFVYLFLLLLLPVSLGGMVDLVRYLFG</sequence>
<dbReference type="GeneID" id="91008057"/>
<dbReference type="Proteomes" id="UP000244013">
    <property type="component" value="Unassembled WGS sequence"/>
</dbReference>
<protein>
    <submittedName>
        <fullName evidence="2">Uncharacterized protein</fullName>
    </submittedName>
</protein>
<dbReference type="RefSeq" id="WP_167397633.1">
    <property type="nucleotide sequence ID" value="NZ_QAYE01000001.1"/>
</dbReference>
<keyword evidence="1" id="KW-1133">Transmembrane helix</keyword>
<keyword evidence="1" id="KW-0472">Membrane</keyword>
<name>A0A2T5UB27_9SPHN</name>
<dbReference type="AlphaFoldDB" id="A0A2T5UB27"/>
<comment type="caution">
    <text evidence="2">The sequence shown here is derived from an EMBL/GenBank/DDBJ whole genome shotgun (WGS) entry which is preliminary data.</text>
</comment>
<feature type="transmembrane region" description="Helical" evidence="1">
    <location>
        <begin position="32"/>
        <end position="57"/>
    </location>
</feature>
<evidence type="ECO:0000313" key="2">
    <source>
        <dbReference type="EMBL" id="PTW48715.1"/>
    </source>
</evidence>
<organism evidence="2 3">
    <name type="scientific">Sphingomonas faeni</name>
    <dbReference type="NCBI Taxonomy" id="185950"/>
    <lineage>
        <taxon>Bacteria</taxon>
        <taxon>Pseudomonadati</taxon>
        <taxon>Pseudomonadota</taxon>
        <taxon>Alphaproteobacteria</taxon>
        <taxon>Sphingomonadales</taxon>
        <taxon>Sphingomonadaceae</taxon>
        <taxon>Sphingomonas</taxon>
    </lineage>
</organism>
<evidence type="ECO:0000313" key="3">
    <source>
        <dbReference type="Proteomes" id="UP000244013"/>
    </source>
</evidence>
<proteinExistence type="predicted"/>
<gene>
    <name evidence="2" type="ORF">C8J25_101213</name>
</gene>
<accession>A0A2T5UB27</accession>